<organism evidence="2 3">
    <name type="scientific">Apostasia shenzhenica</name>
    <dbReference type="NCBI Taxonomy" id="1088818"/>
    <lineage>
        <taxon>Eukaryota</taxon>
        <taxon>Viridiplantae</taxon>
        <taxon>Streptophyta</taxon>
        <taxon>Embryophyta</taxon>
        <taxon>Tracheophyta</taxon>
        <taxon>Spermatophyta</taxon>
        <taxon>Magnoliopsida</taxon>
        <taxon>Liliopsida</taxon>
        <taxon>Asparagales</taxon>
        <taxon>Orchidaceae</taxon>
        <taxon>Apostasioideae</taxon>
        <taxon>Apostasia</taxon>
    </lineage>
</organism>
<proteinExistence type="predicted"/>
<evidence type="ECO:0000313" key="3">
    <source>
        <dbReference type="Proteomes" id="UP000236161"/>
    </source>
</evidence>
<feature type="region of interest" description="Disordered" evidence="1">
    <location>
        <begin position="157"/>
        <end position="185"/>
    </location>
</feature>
<evidence type="ECO:0000313" key="2">
    <source>
        <dbReference type="EMBL" id="PKA49471.1"/>
    </source>
</evidence>
<dbReference type="AlphaFoldDB" id="A0A2I0A1P4"/>
<dbReference type="EMBL" id="KZ452038">
    <property type="protein sequence ID" value="PKA49471.1"/>
    <property type="molecule type" value="Genomic_DNA"/>
</dbReference>
<keyword evidence="3" id="KW-1185">Reference proteome</keyword>
<sequence length="185" mass="21291">MYHYQFIFQQALNCHKLTCYHPWLCKFISWSLSPRAPKLIHGTTPIRFVRRKATKFSSRDYYAGQERPPLSSSPTLVVLLEGDPLGWCYHLIGKLPFWIELVRFNILMKCFDLVGEIGPFWLAPIFPKPFPLCGWLLGGFNGQDFIVLSDGSKTARNKAPVTVDAATSPTQKKNTRKRTREERQS</sequence>
<evidence type="ECO:0000256" key="1">
    <source>
        <dbReference type="SAM" id="MobiDB-lite"/>
    </source>
</evidence>
<gene>
    <name evidence="2" type="ORF">AXF42_Ash016660</name>
</gene>
<name>A0A2I0A1P4_9ASPA</name>
<reference evidence="2 3" key="1">
    <citation type="journal article" date="2017" name="Nature">
        <title>The Apostasia genome and the evolution of orchids.</title>
        <authorList>
            <person name="Zhang G.Q."/>
            <person name="Liu K.W."/>
            <person name="Li Z."/>
            <person name="Lohaus R."/>
            <person name="Hsiao Y.Y."/>
            <person name="Niu S.C."/>
            <person name="Wang J.Y."/>
            <person name="Lin Y.C."/>
            <person name="Xu Q."/>
            <person name="Chen L.J."/>
            <person name="Yoshida K."/>
            <person name="Fujiwara S."/>
            <person name="Wang Z.W."/>
            <person name="Zhang Y.Q."/>
            <person name="Mitsuda N."/>
            <person name="Wang M."/>
            <person name="Liu G.H."/>
            <person name="Pecoraro L."/>
            <person name="Huang H.X."/>
            <person name="Xiao X.J."/>
            <person name="Lin M."/>
            <person name="Wu X.Y."/>
            <person name="Wu W.L."/>
            <person name="Chen Y.Y."/>
            <person name="Chang S.B."/>
            <person name="Sakamoto S."/>
            <person name="Ohme-Takagi M."/>
            <person name="Yagi M."/>
            <person name="Zeng S.J."/>
            <person name="Shen C.Y."/>
            <person name="Yeh C.M."/>
            <person name="Luo Y.B."/>
            <person name="Tsai W.C."/>
            <person name="Van de Peer Y."/>
            <person name="Liu Z.J."/>
        </authorList>
    </citation>
    <scope>NUCLEOTIDE SEQUENCE [LARGE SCALE GENOMIC DNA]</scope>
    <source>
        <strain evidence="3">cv. Shenzhen</strain>
        <tissue evidence="2">Stem</tissue>
    </source>
</reference>
<accession>A0A2I0A1P4</accession>
<dbReference type="Proteomes" id="UP000236161">
    <property type="component" value="Unassembled WGS sequence"/>
</dbReference>
<protein>
    <submittedName>
        <fullName evidence="2">Uncharacterized protein</fullName>
    </submittedName>
</protein>